<keyword evidence="5 10" id="KW-0133">Cell shape</keyword>
<comment type="pathway">
    <text evidence="10">Cell wall biogenesis; peptidoglycan biosynthesis.</text>
</comment>
<evidence type="ECO:0000256" key="1">
    <source>
        <dbReference type="ARBA" id="ARBA00022475"/>
    </source>
</evidence>
<keyword evidence="14" id="KW-1185">Reference proteome</keyword>
<comment type="subcellular location">
    <subcellularLocation>
        <location evidence="10">Cell membrane</location>
        <topology evidence="10">Peripheral membrane protein</topology>
        <orientation evidence="10">Cytoplasmic side</orientation>
    </subcellularLocation>
</comment>
<feature type="binding site" evidence="10">
    <location>
        <begin position="14"/>
        <end position="16"/>
    </location>
    <ligand>
        <name>UDP-N-acetyl-alpha-D-glucosamine</name>
        <dbReference type="ChEBI" id="CHEBI:57705"/>
    </ligand>
</feature>
<dbReference type="UniPathway" id="UPA00219"/>
<gene>
    <name evidence="10" type="primary">murG</name>
    <name evidence="13" type="ORF">CCR94_14205</name>
</gene>
<evidence type="ECO:0000256" key="7">
    <source>
        <dbReference type="ARBA" id="ARBA00023136"/>
    </source>
</evidence>
<dbReference type="PANTHER" id="PTHR21015:SF22">
    <property type="entry name" value="GLYCOSYLTRANSFERASE"/>
    <property type="match status" value="1"/>
</dbReference>
<comment type="function">
    <text evidence="10">Cell wall formation. Catalyzes the transfer of a GlcNAc subunit on undecaprenyl-pyrophosphoryl-MurNAc-pentapeptide (lipid intermediate I) to form undecaprenyl-pyrophosphoryl-MurNAc-(pentapeptide)GlcNAc (lipid intermediate II).</text>
</comment>
<keyword evidence="4 10" id="KW-0808">Transferase</keyword>
<evidence type="ECO:0000256" key="9">
    <source>
        <dbReference type="ARBA" id="ARBA00023316"/>
    </source>
</evidence>
<feature type="binding site" evidence="10">
    <location>
        <position position="125"/>
    </location>
    <ligand>
        <name>UDP-N-acetyl-alpha-D-glucosamine</name>
        <dbReference type="ChEBI" id="CHEBI:57705"/>
    </ligand>
</feature>
<reference evidence="13 14" key="1">
    <citation type="journal article" date="2018" name="Arch. Microbiol.">
        <title>New insights into the metabolic potential of the phototrophic purple bacterium Rhodopila globiformis DSM 161(T) from its draft genome sequence and evidence for a vanadium-dependent nitrogenase.</title>
        <authorList>
            <person name="Imhoff J.F."/>
            <person name="Rahn T."/>
            <person name="Kunzel S."/>
            <person name="Neulinger S.C."/>
        </authorList>
    </citation>
    <scope>NUCLEOTIDE SEQUENCE [LARGE SCALE GENOMIC DNA]</scope>
    <source>
        <strain evidence="13 14">DSM 16996</strain>
    </source>
</reference>
<dbReference type="GO" id="GO:0009252">
    <property type="term" value="P:peptidoglycan biosynthetic process"/>
    <property type="evidence" value="ECO:0007669"/>
    <property type="project" value="UniProtKB-UniRule"/>
</dbReference>
<dbReference type="Gene3D" id="3.40.50.2000">
    <property type="entry name" value="Glycogen Phosphorylase B"/>
    <property type="match status" value="2"/>
</dbReference>
<evidence type="ECO:0000256" key="8">
    <source>
        <dbReference type="ARBA" id="ARBA00023306"/>
    </source>
</evidence>
<dbReference type="GO" id="GO:0008360">
    <property type="term" value="P:regulation of cell shape"/>
    <property type="evidence" value="ECO:0007669"/>
    <property type="project" value="UniProtKB-KW"/>
</dbReference>
<dbReference type="GO" id="GO:0071555">
    <property type="term" value="P:cell wall organization"/>
    <property type="evidence" value="ECO:0007669"/>
    <property type="project" value="UniProtKB-KW"/>
</dbReference>
<evidence type="ECO:0000256" key="6">
    <source>
        <dbReference type="ARBA" id="ARBA00022984"/>
    </source>
</evidence>
<comment type="caution">
    <text evidence="10">Lacks conserved residue(s) required for the propagation of feature annotation.</text>
</comment>
<dbReference type="EMBL" id="NHSJ01000087">
    <property type="protein sequence ID" value="PPQ29799.1"/>
    <property type="molecule type" value="Genomic_DNA"/>
</dbReference>
<keyword evidence="6 10" id="KW-0573">Peptidoglycan synthesis</keyword>
<evidence type="ECO:0000259" key="12">
    <source>
        <dbReference type="Pfam" id="PF04101"/>
    </source>
</evidence>
<dbReference type="PANTHER" id="PTHR21015">
    <property type="entry name" value="UDP-N-ACETYLGLUCOSAMINE--N-ACETYLMURAMYL-(PENTAPEPTIDE) PYROPHOSPHORYL-UNDECAPRENOL N-ACETYLGLUCOSAMINE TRANSFERASE 1"/>
    <property type="match status" value="1"/>
</dbReference>
<feature type="binding site" evidence="10">
    <location>
        <position position="195"/>
    </location>
    <ligand>
        <name>UDP-N-acetyl-alpha-D-glucosamine</name>
        <dbReference type="ChEBI" id="CHEBI:57705"/>
    </ligand>
</feature>
<dbReference type="GO" id="GO:0051301">
    <property type="term" value="P:cell division"/>
    <property type="evidence" value="ECO:0007669"/>
    <property type="project" value="UniProtKB-KW"/>
</dbReference>
<evidence type="ECO:0000256" key="4">
    <source>
        <dbReference type="ARBA" id="ARBA00022679"/>
    </source>
</evidence>
<name>A0A2S6N5B9_9HYPH</name>
<dbReference type="Proteomes" id="UP000239089">
    <property type="component" value="Unassembled WGS sequence"/>
</dbReference>
<protein>
    <recommendedName>
        <fullName evidence="10">UDP-N-acetylglucosamine--N-acetylmuramyl-(pentapeptide) pyrophosphoryl-undecaprenol N-acetylglucosamine transferase</fullName>
        <ecNumber evidence="10">2.4.1.227</ecNumber>
    </recommendedName>
    <alternativeName>
        <fullName evidence="10">Undecaprenyl-PP-MurNAc-pentapeptide-UDPGlcNAc GlcNAc transferase</fullName>
    </alternativeName>
</protein>
<dbReference type="SUPFAM" id="SSF53756">
    <property type="entry name" value="UDP-Glycosyltransferase/glycogen phosphorylase"/>
    <property type="match status" value="1"/>
</dbReference>
<evidence type="ECO:0000313" key="13">
    <source>
        <dbReference type="EMBL" id="PPQ29799.1"/>
    </source>
</evidence>
<dbReference type="GO" id="GO:0050511">
    <property type="term" value="F:undecaprenyldiphospho-muramoylpentapeptide beta-N-acetylglucosaminyltransferase activity"/>
    <property type="evidence" value="ECO:0007669"/>
    <property type="project" value="UniProtKB-UniRule"/>
</dbReference>
<dbReference type="Pfam" id="PF04101">
    <property type="entry name" value="Glyco_tran_28_C"/>
    <property type="match status" value="1"/>
</dbReference>
<dbReference type="GO" id="GO:0005886">
    <property type="term" value="C:plasma membrane"/>
    <property type="evidence" value="ECO:0007669"/>
    <property type="project" value="UniProtKB-SubCell"/>
</dbReference>
<evidence type="ECO:0000259" key="11">
    <source>
        <dbReference type="Pfam" id="PF03033"/>
    </source>
</evidence>
<evidence type="ECO:0000256" key="10">
    <source>
        <dbReference type="HAMAP-Rule" id="MF_00033"/>
    </source>
</evidence>
<keyword evidence="2 10" id="KW-0132">Cell division</keyword>
<keyword evidence="1 10" id="KW-1003">Cell membrane</keyword>
<keyword evidence="8 10" id="KW-0131">Cell cycle</keyword>
<dbReference type="Pfam" id="PF03033">
    <property type="entry name" value="Glyco_transf_28"/>
    <property type="match status" value="1"/>
</dbReference>
<keyword evidence="7 10" id="KW-0472">Membrane</keyword>
<feature type="binding site" evidence="10">
    <location>
        <position position="296"/>
    </location>
    <ligand>
        <name>UDP-N-acetyl-alpha-D-glucosamine</name>
        <dbReference type="ChEBI" id="CHEBI:57705"/>
    </ligand>
</feature>
<proteinExistence type="inferred from homology"/>
<dbReference type="GO" id="GO:0051991">
    <property type="term" value="F:UDP-N-acetyl-D-glucosamine:N-acetylmuramoyl-L-alanyl-D-glutamyl-meso-2,6-diaminopimelyl-D-alanyl-D-alanine-diphosphoundecaprenol 4-beta-N-acetylglucosaminlytransferase activity"/>
    <property type="evidence" value="ECO:0007669"/>
    <property type="project" value="RHEA"/>
</dbReference>
<dbReference type="InterPro" id="IPR004276">
    <property type="entry name" value="GlycoTrans_28_N"/>
</dbReference>
<dbReference type="HAMAP" id="MF_00033">
    <property type="entry name" value="MurG"/>
    <property type="match status" value="1"/>
</dbReference>
<evidence type="ECO:0000256" key="2">
    <source>
        <dbReference type="ARBA" id="ARBA00022618"/>
    </source>
</evidence>
<evidence type="ECO:0000313" key="14">
    <source>
        <dbReference type="Proteomes" id="UP000239089"/>
    </source>
</evidence>
<comment type="caution">
    <text evidence="13">The sequence shown here is derived from an EMBL/GenBank/DDBJ whole genome shotgun (WGS) entry which is preliminary data.</text>
</comment>
<keyword evidence="9 10" id="KW-0961">Cell wall biogenesis/degradation</keyword>
<comment type="catalytic activity">
    <reaction evidence="10">
        <text>di-trans,octa-cis-undecaprenyl diphospho-N-acetyl-alpha-D-muramoyl-L-alanyl-D-glutamyl-meso-2,6-diaminopimeloyl-D-alanyl-D-alanine + UDP-N-acetyl-alpha-D-glucosamine = di-trans,octa-cis-undecaprenyl diphospho-[N-acetyl-alpha-D-glucosaminyl-(1-&gt;4)]-N-acetyl-alpha-D-muramoyl-L-alanyl-D-glutamyl-meso-2,6-diaminopimeloyl-D-alanyl-D-alanine + UDP + H(+)</text>
        <dbReference type="Rhea" id="RHEA:31227"/>
        <dbReference type="ChEBI" id="CHEBI:15378"/>
        <dbReference type="ChEBI" id="CHEBI:57705"/>
        <dbReference type="ChEBI" id="CHEBI:58223"/>
        <dbReference type="ChEBI" id="CHEBI:61387"/>
        <dbReference type="ChEBI" id="CHEBI:61388"/>
        <dbReference type="EC" id="2.4.1.227"/>
    </reaction>
</comment>
<dbReference type="GO" id="GO:0005975">
    <property type="term" value="P:carbohydrate metabolic process"/>
    <property type="evidence" value="ECO:0007669"/>
    <property type="project" value="InterPro"/>
</dbReference>
<feature type="binding site" evidence="10">
    <location>
        <position position="168"/>
    </location>
    <ligand>
        <name>UDP-N-acetyl-alpha-D-glucosamine</name>
        <dbReference type="ChEBI" id="CHEBI:57705"/>
    </ligand>
</feature>
<dbReference type="AlphaFoldDB" id="A0A2S6N5B9"/>
<dbReference type="RefSeq" id="WP_104508508.1">
    <property type="nucleotide sequence ID" value="NZ_JACIGC010000003.1"/>
</dbReference>
<evidence type="ECO:0000256" key="3">
    <source>
        <dbReference type="ARBA" id="ARBA00022676"/>
    </source>
</evidence>
<dbReference type="InterPro" id="IPR007235">
    <property type="entry name" value="Glyco_trans_28_C"/>
</dbReference>
<dbReference type="OrthoDB" id="9808936at2"/>
<comment type="similarity">
    <text evidence="10">Belongs to the glycosyltransferase 28 family. MurG subfamily.</text>
</comment>
<dbReference type="CDD" id="cd03785">
    <property type="entry name" value="GT28_MurG"/>
    <property type="match status" value="1"/>
</dbReference>
<sequence length="379" mass="39541">MENDNLILVAAGGTGGHLFPAAALAHALAAKGARVRLATDDRALKYAEGFPAEAVHEIASATPTGGGLGAKFMALLTLANGVLESFNLAGELKPRAIVAFGGYPTVPPALGCSLRGVPLVLHEQNAVIGRANRFLAGRAEVIASGFPTLDGLPVDLRSRVAYVGNPMRPAVLEAARTPYPGFEDQKLRLLITGGSQGARVFSDVAPEALALLTEEERGRIVLVQQAREEDVSRVKEAYARLKVAAEVSPFFADLPKRIAAAHLVIGRSGASTVSELALIGRPSILVPFPHAIDADQAANAAHLAATGAAELVRQINFTPAGLADRLRQALAKPEDLTKRAQAARSAGVADAAQRLAFITLHAAGMGEPPKKSETQESPK</sequence>
<feature type="domain" description="Glycosyltransferase family 28 N-terminal" evidence="11">
    <location>
        <begin position="7"/>
        <end position="142"/>
    </location>
</feature>
<evidence type="ECO:0000256" key="5">
    <source>
        <dbReference type="ARBA" id="ARBA00022960"/>
    </source>
</evidence>
<accession>A0A2S6N5B9</accession>
<dbReference type="EC" id="2.4.1.227" evidence="10"/>
<feature type="domain" description="Glycosyl transferase family 28 C-terminal" evidence="12">
    <location>
        <begin position="189"/>
        <end position="355"/>
    </location>
</feature>
<dbReference type="InterPro" id="IPR006009">
    <property type="entry name" value="GlcNAc_MurG"/>
</dbReference>
<keyword evidence="3 10" id="KW-0328">Glycosyltransferase</keyword>
<organism evidence="13 14">
    <name type="scientific">Rhodoblastus sphagnicola</name>
    <dbReference type="NCBI Taxonomy" id="333368"/>
    <lineage>
        <taxon>Bacteria</taxon>
        <taxon>Pseudomonadati</taxon>
        <taxon>Pseudomonadota</taxon>
        <taxon>Alphaproteobacteria</taxon>
        <taxon>Hyphomicrobiales</taxon>
        <taxon>Rhodoblastaceae</taxon>
        <taxon>Rhodoblastus</taxon>
    </lineage>
</organism>